<evidence type="ECO:0000259" key="1">
    <source>
        <dbReference type="SMART" id="SM00829"/>
    </source>
</evidence>
<protein>
    <submittedName>
        <fullName evidence="2">NADPH:quinone oxidoreductase family protein</fullName>
    </submittedName>
</protein>
<gene>
    <name evidence="2" type="ORF">FOZ76_07665</name>
</gene>
<dbReference type="Gene3D" id="3.40.50.720">
    <property type="entry name" value="NAD(P)-binding Rossmann-like Domain"/>
    <property type="match status" value="1"/>
</dbReference>
<sequence>MSRLAIPGDDFQALCCEAYGDWRELRVRGVRRAPLGPGEVRLAVRHVGVGFALSLFVAGKYQRKPPLPFSPGTEVAGEVLEVASDVRRLSPGQRVFAALDWGGFAEEAVVREETVYPLPDALPLAEAAGMAISYPTAWAALAWRAAPQPGETLLVHGASGALGMAAVHCGRAMGLRVLAVASTAAKREAALAHGAEVALDADAAALPAAVKAATGGRGADIVFDPVGGDVFDASLRCVASHARVLVIGFASGRIPQAPANLLLVKNVAVIGFNYGYYIGWGLTDERARYAAQVQGMVADMLQAWRDGRLALPTVQRYAFDAWPQAIGAVMGRASIGKVVVDLPA</sequence>
<dbReference type="PANTHER" id="PTHR43677:SF4">
    <property type="entry name" value="QUINONE OXIDOREDUCTASE-LIKE PROTEIN 2"/>
    <property type="match status" value="1"/>
</dbReference>
<dbReference type="RefSeq" id="WP_143947560.1">
    <property type="nucleotide sequence ID" value="NZ_BAABMB010000002.1"/>
</dbReference>
<proteinExistence type="predicted"/>
<dbReference type="InterPro" id="IPR013154">
    <property type="entry name" value="ADH-like_N"/>
</dbReference>
<evidence type="ECO:0000313" key="3">
    <source>
        <dbReference type="Proteomes" id="UP000318405"/>
    </source>
</evidence>
<dbReference type="Gene3D" id="3.90.180.10">
    <property type="entry name" value="Medium-chain alcohol dehydrogenases, catalytic domain"/>
    <property type="match status" value="1"/>
</dbReference>
<dbReference type="Proteomes" id="UP000318405">
    <property type="component" value="Unassembled WGS sequence"/>
</dbReference>
<dbReference type="SMART" id="SM00829">
    <property type="entry name" value="PKS_ER"/>
    <property type="match status" value="1"/>
</dbReference>
<dbReference type="GO" id="GO:0016491">
    <property type="term" value="F:oxidoreductase activity"/>
    <property type="evidence" value="ECO:0007669"/>
    <property type="project" value="InterPro"/>
</dbReference>
<dbReference type="InterPro" id="IPR013149">
    <property type="entry name" value="ADH-like_C"/>
</dbReference>
<dbReference type="OrthoDB" id="4190732at2"/>
<dbReference type="EMBL" id="VLTJ01000012">
    <property type="protein sequence ID" value="TSH96900.1"/>
    <property type="molecule type" value="Genomic_DNA"/>
</dbReference>
<keyword evidence="3" id="KW-1185">Reference proteome</keyword>
<accession>A0A556AVG7</accession>
<feature type="domain" description="Enoyl reductase (ER)" evidence="1">
    <location>
        <begin position="20"/>
        <end position="340"/>
    </location>
</feature>
<comment type="caution">
    <text evidence="2">The sequence shown here is derived from an EMBL/GenBank/DDBJ whole genome shotgun (WGS) entry which is preliminary data.</text>
</comment>
<dbReference type="InterPro" id="IPR036291">
    <property type="entry name" value="NAD(P)-bd_dom_sf"/>
</dbReference>
<dbReference type="Pfam" id="PF08240">
    <property type="entry name" value="ADH_N"/>
    <property type="match status" value="1"/>
</dbReference>
<reference evidence="2 3" key="1">
    <citation type="submission" date="2019-07" db="EMBL/GenBank/DDBJ databases">
        <title>Qingshengfaniella alkalisoli gen. nov., sp. nov., isolated from saline soil.</title>
        <authorList>
            <person name="Xu L."/>
            <person name="Huang X.-X."/>
            <person name="Sun J.-Q."/>
        </authorList>
    </citation>
    <scope>NUCLEOTIDE SEQUENCE [LARGE SCALE GENOMIC DNA]</scope>
    <source>
        <strain evidence="2 3">DSM 27279</strain>
    </source>
</reference>
<dbReference type="PANTHER" id="PTHR43677">
    <property type="entry name" value="SHORT-CHAIN DEHYDROGENASE/REDUCTASE"/>
    <property type="match status" value="1"/>
</dbReference>
<evidence type="ECO:0000313" key="2">
    <source>
        <dbReference type="EMBL" id="TSH96900.1"/>
    </source>
</evidence>
<organism evidence="2 3">
    <name type="scientific">Verticiella sediminum</name>
    <dbReference type="NCBI Taxonomy" id="1247510"/>
    <lineage>
        <taxon>Bacteria</taxon>
        <taxon>Pseudomonadati</taxon>
        <taxon>Pseudomonadota</taxon>
        <taxon>Betaproteobacteria</taxon>
        <taxon>Burkholderiales</taxon>
        <taxon>Alcaligenaceae</taxon>
        <taxon>Verticiella</taxon>
    </lineage>
</organism>
<name>A0A556AVG7_9BURK</name>
<dbReference type="InterPro" id="IPR011032">
    <property type="entry name" value="GroES-like_sf"/>
</dbReference>
<dbReference type="InterPro" id="IPR051397">
    <property type="entry name" value="Zn-ADH-like_protein"/>
</dbReference>
<dbReference type="CDD" id="cd08241">
    <property type="entry name" value="QOR1"/>
    <property type="match status" value="1"/>
</dbReference>
<dbReference type="SUPFAM" id="SSF50129">
    <property type="entry name" value="GroES-like"/>
    <property type="match status" value="1"/>
</dbReference>
<dbReference type="Pfam" id="PF00107">
    <property type="entry name" value="ADH_zinc_N"/>
    <property type="match status" value="1"/>
</dbReference>
<dbReference type="AlphaFoldDB" id="A0A556AVG7"/>
<dbReference type="SUPFAM" id="SSF51735">
    <property type="entry name" value="NAD(P)-binding Rossmann-fold domains"/>
    <property type="match status" value="1"/>
</dbReference>
<dbReference type="InterPro" id="IPR020843">
    <property type="entry name" value="ER"/>
</dbReference>